<dbReference type="PANTHER" id="PTHR43639:SF1">
    <property type="entry name" value="SHORT-CHAIN DEHYDROGENASE_REDUCTASE FAMILY PROTEIN"/>
    <property type="match status" value="1"/>
</dbReference>
<dbReference type="CDD" id="cd05233">
    <property type="entry name" value="SDR_c"/>
    <property type="match status" value="1"/>
</dbReference>
<protein>
    <submittedName>
        <fullName evidence="4">Short chain dehydrogenase</fullName>
    </submittedName>
</protein>
<dbReference type="PRINTS" id="PR00081">
    <property type="entry name" value="GDHRDH"/>
</dbReference>
<reference evidence="4 5" key="1">
    <citation type="submission" date="2017-07" db="EMBL/GenBank/DDBJ databases">
        <title>Draft whole genome sequences of clinical Proprionibacteriaceae strains.</title>
        <authorList>
            <person name="Bernier A.-M."/>
            <person name="Bernard K."/>
            <person name="Domingo M.-C."/>
        </authorList>
    </citation>
    <scope>NUCLEOTIDE SEQUENCE [LARGE SCALE GENOMIC DNA]</scope>
    <source>
        <strain evidence="4 5">NML 130396</strain>
    </source>
</reference>
<dbReference type="OrthoDB" id="4380821at2"/>
<dbReference type="GO" id="GO:0016491">
    <property type="term" value="F:oxidoreductase activity"/>
    <property type="evidence" value="ECO:0007669"/>
    <property type="project" value="UniProtKB-KW"/>
</dbReference>
<feature type="domain" description="Ketoreductase" evidence="3">
    <location>
        <begin position="6"/>
        <end position="137"/>
    </location>
</feature>
<keyword evidence="2" id="KW-0560">Oxidoreductase</keyword>
<dbReference type="PRINTS" id="PR00080">
    <property type="entry name" value="SDRFAMILY"/>
</dbReference>
<dbReference type="AlphaFoldDB" id="A0A255GL92"/>
<dbReference type="PANTHER" id="PTHR43639">
    <property type="entry name" value="OXIDOREDUCTASE, SHORT-CHAIN DEHYDROGENASE/REDUCTASE FAMILY (AFU_ORTHOLOGUE AFUA_5G02870)"/>
    <property type="match status" value="1"/>
</dbReference>
<dbReference type="FunFam" id="3.40.50.720:FF:000084">
    <property type="entry name" value="Short-chain dehydrogenase reductase"/>
    <property type="match status" value="1"/>
</dbReference>
<dbReference type="Proteomes" id="UP000216311">
    <property type="component" value="Unassembled WGS sequence"/>
</dbReference>
<name>A0A255GL92_9ACTN</name>
<evidence type="ECO:0000313" key="5">
    <source>
        <dbReference type="Proteomes" id="UP000216311"/>
    </source>
</evidence>
<dbReference type="Pfam" id="PF13561">
    <property type="entry name" value="adh_short_C2"/>
    <property type="match status" value="1"/>
</dbReference>
<evidence type="ECO:0000313" key="4">
    <source>
        <dbReference type="EMBL" id="OYO16580.1"/>
    </source>
</evidence>
<evidence type="ECO:0000256" key="1">
    <source>
        <dbReference type="ARBA" id="ARBA00006484"/>
    </source>
</evidence>
<comment type="caution">
    <text evidence="4">The sequence shown here is derived from an EMBL/GenBank/DDBJ whole genome shotgun (WGS) entry which is preliminary data.</text>
</comment>
<accession>A0A255GL92</accession>
<dbReference type="SMART" id="SM00822">
    <property type="entry name" value="PKS_KR"/>
    <property type="match status" value="1"/>
</dbReference>
<dbReference type="RefSeq" id="WP_094365467.1">
    <property type="nucleotide sequence ID" value="NZ_NMVQ01000047.1"/>
</dbReference>
<keyword evidence="5" id="KW-1185">Reference proteome</keyword>
<dbReference type="InterPro" id="IPR002347">
    <property type="entry name" value="SDR_fam"/>
</dbReference>
<dbReference type="EMBL" id="NMVQ01000047">
    <property type="protein sequence ID" value="OYO16580.1"/>
    <property type="molecule type" value="Genomic_DNA"/>
</dbReference>
<organism evidence="4 5">
    <name type="scientific">Enemella dayhoffiae</name>
    <dbReference type="NCBI Taxonomy" id="2016507"/>
    <lineage>
        <taxon>Bacteria</taxon>
        <taxon>Bacillati</taxon>
        <taxon>Actinomycetota</taxon>
        <taxon>Actinomycetes</taxon>
        <taxon>Propionibacteriales</taxon>
        <taxon>Propionibacteriaceae</taxon>
        <taxon>Enemella</taxon>
    </lineage>
</organism>
<dbReference type="InterPro" id="IPR020904">
    <property type="entry name" value="Sc_DH/Rdtase_CS"/>
</dbReference>
<gene>
    <name evidence="4" type="ORF">CGZ93_17610</name>
</gene>
<dbReference type="NCBIfam" id="NF005893">
    <property type="entry name" value="PRK07856.1"/>
    <property type="match status" value="1"/>
</dbReference>
<sequence length="248" mass="25688">MNRDPRGVIVTGGTRGIGAAIAARFAAAGDRVLVCGRTPPPALPDGVECTSCDVRDPEQVQELIEQAIQRLGRLDVVVNNAGGAPVVDAATVSPRLVSKVIELNLIAPFLVAQAGYRVMREQDGGGVVLNIGSVAGNHPARGTAAYTAAKAGLSGLTRALALEFAPEVRVNQVTVGLVLTELAEQYYGDEQRQAEVAAVVPMNRMATPEDVAAACLLLAAADAGYVNGAELLVDGGGEFPARDVVLRR</sequence>
<dbReference type="PROSITE" id="PS00061">
    <property type="entry name" value="ADH_SHORT"/>
    <property type="match status" value="1"/>
</dbReference>
<evidence type="ECO:0000259" key="3">
    <source>
        <dbReference type="SMART" id="SM00822"/>
    </source>
</evidence>
<dbReference type="InterPro" id="IPR036291">
    <property type="entry name" value="NAD(P)-bd_dom_sf"/>
</dbReference>
<proteinExistence type="inferred from homology"/>
<dbReference type="SUPFAM" id="SSF51735">
    <property type="entry name" value="NAD(P)-binding Rossmann-fold domains"/>
    <property type="match status" value="1"/>
</dbReference>
<comment type="similarity">
    <text evidence="1">Belongs to the short-chain dehydrogenases/reductases (SDR) family.</text>
</comment>
<dbReference type="InterPro" id="IPR057326">
    <property type="entry name" value="KR_dom"/>
</dbReference>
<evidence type="ECO:0000256" key="2">
    <source>
        <dbReference type="ARBA" id="ARBA00023002"/>
    </source>
</evidence>
<dbReference type="Gene3D" id="3.40.50.720">
    <property type="entry name" value="NAD(P)-binding Rossmann-like Domain"/>
    <property type="match status" value="1"/>
</dbReference>